<keyword evidence="1" id="KW-0472">Membrane</keyword>
<gene>
    <name evidence="2" type="ORF">RGQ30_20360</name>
</gene>
<dbReference type="EMBL" id="AP028947">
    <property type="protein sequence ID" value="BET26535.1"/>
    <property type="molecule type" value="Genomic_DNA"/>
</dbReference>
<dbReference type="Proteomes" id="UP001329151">
    <property type="component" value="Chromosome"/>
</dbReference>
<reference evidence="2 3" key="1">
    <citation type="submission" date="2023-10" db="EMBL/GenBank/DDBJ databases">
        <title>Complete Genome Sequence of Limnobacter thiooxidans CS-K2T, Isolated from freshwater lake sediments in Bavaria, Germany.</title>
        <authorList>
            <person name="Naruki M."/>
            <person name="Watanabe A."/>
            <person name="Warashina T."/>
            <person name="Morita T."/>
            <person name="Arakawa K."/>
        </authorList>
    </citation>
    <scope>NUCLEOTIDE SEQUENCE [LARGE SCALE GENOMIC DNA]</scope>
    <source>
        <strain evidence="2 3">CS-K2</strain>
    </source>
</reference>
<keyword evidence="3" id="KW-1185">Reference proteome</keyword>
<name>A0AA86J8I0_9BURK</name>
<organism evidence="2 3">
    <name type="scientific">Limnobacter thiooxidans</name>
    <dbReference type="NCBI Taxonomy" id="131080"/>
    <lineage>
        <taxon>Bacteria</taxon>
        <taxon>Pseudomonadati</taxon>
        <taxon>Pseudomonadota</taxon>
        <taxon>Betaproteobacteria</taxon>
        <taxon>Burkholderiales</taxon>
        <taxon>Burkholderiaceae</taxon>
        <taxon>Limnobacter</taxon>
    </lineage>
</organism>
<accession>A0AA86J8I0</accession>
<evidence type="ECO:0000256" key="1">
    <source>
        <dbReference type="SAM" id="Phobius"/>
    </source>
</evidence>
<protein>
    <submittedName>
        <fullName evidence="2">Uncharacterized protein</fullName>
    </submittedName>
</protein>
<keyword evidence="1" id="KW-1133">Transmembrane helix</keyword>
<proteinExistence type="predicted"/>
<dbReference type="KEGG" id="lto:RGQ30_20360"/>
<evidence type="ECO:0000313" key="2">
    <source>
        <dbReference type="EMBL" id="BET26535.1"/>
    </source>
</evidence>
<evidence type="ECO:0000313" key="3">
    <source>
        <dbReference type="Proteomes" id="UP001329151"/>
    </source>
</evidence>
<keyword evidence="1" id="KW-0812">Transmembrane</keyword>
<feature type="transmembrane region" description="Helical" evidence="1">
    <location>
        <begin position="30"/>
        <end position="49"/>
    </location>
</feature>
<feature type="transmembrane region" description="Helical" evidence="1">
    <location>
        <begin position="82"/>
        <end position="102"/>
    </location>
</feature>
<dbReference type="AlphaFoldDB" id="A0AA86J8I0"/>
<sequence length="103" mass="10792">MSFFGLTLCGNLNARTYDYYSGDAAPTSGGTFGLIIVCVVLGLIIASALRSKDGRKGLGAVLGILTFLCLGAYIGVELTKEYGKMVGAASGLVVYYIGYKIFT</sequence>
<feature type="transmembrane region" description="Helical" evidence="1">
    <location>
        <begin position="58"/>
        <end position="76"/>
    </location>
</feature>